<sequence length="268" mass="31227">MAPQAASQAGPTAGPTAGSTRAKLHFSRFEFKYLLPEAVRDELETMFQYFVELDPYVSTKPDKKYVVRSLYFDNSAHVNYWEKEDGKKHRQKFRLRTYTKTPSDGTPRFLEIKGRHNNLVFKHRTQLLEEPRRDAEESFLWHPTTGALLGRLEDGAVREAFRFDLHKKHLQPVMLVDYLRRPYISKYDPEFRITFDDSLRGTATGSLDPDGRAVSRSVLSGYTILEVKFRYHVPKWFHRLIQTMELERVSISKYCACMRSLGVVQNPS</sequence>
<evidence type="ECO:0000259" key="1">
    <source>
        <dbReference type="Pfam" id="PF09359"/>
    </source>
</evidence>
<evidence type="ECO:0000313" key="3">
    <source>
        <dbReference type="Proteomes" id="UP000320390"/>
    </source>
</evidence>
<evidence type="ECO:0000313" key="2">
    <source>
        <dbReference type="EMBL" id="QDV05134.1"/>
    </source>
</evidence>
<feature type="domain" description="VTC" evidence="1">
    <location>
        <begin position="28"/>
        <end position="261"/>
    </location>
</feature>
<dbReference type="GO" id="GO:0006799">
    <property type="term" value="P:polyphosphate biosynthetic process"/>
    <property type="evidence" value="ECO:0007669"/>
    <property type="project" value="UniProtKB-ARBA"/>
</dbReference>
<dbReference type="Pfam" id="PF09359">
    <property type="entry name" value="VTC"/>
    <property type="match status" value="1"/>
</dbReference>
<accession>A0A518EM26</accession>
<dbReference type="AlphaFoldDB" id="A0A518EM26"/>
<keyword evidence="3" id="KW-1185">Reference proteome</keyword>
<dbReference type="EMBL" id="CP036434">
    <property type="protein sequence ID" value="QDV05134.1"/>
    <property type="molecule type" value="Genomic_DNA"/>
</dbReference>
<dbReference type="Gene3D" id="3.20.100.30">
    <property type="entry name" value="VTC, catalytic tunnel domain"/>
    <property type="match status" value="1"/>
</dbReference>
<dbReference type="CDD" id="cd07750">
    <property type="entry name" value="PolyPPase_VTC_like"/>
    <property type="match status" value="1"/>
</dbReference>
<dbReference type="Proteomes" id="UP000320390">
    <property type="component" value="Chromosome"/>
</dbReference>
<dbReference type="InterPro" id="IPR018966">
    <property type="entry name" value="VTC_domain"/>
</dbReference>
<reference evidence="2 3" key="1">
    <citation type="submission" date="2019-02" db="EMBL/GenBank/DDBJ databases">
        <title>Deep-cultivation of Planctomycetes and their phenomic and genomic characterization uncovers novel biology.</title>
        <authorList>
            <person name="Wiegand S."/>
            <person name="Jogler M."/>
            <person name="Boedeker C."/>
            <person name="Pinto D."/>
            <person name="Vollmers J."/>
            <person name="Rivas-Marin E."/>
            <person name="Kohn T."/>
            <person name="Peeters S.H."/>
            <person name="Heuer A."/>
            <person name="Rast P."/>
            <person name="Oberbeckmann S."/>
            <person name="Bunk B."/>
            <person name="Jeske O."/>
            <person name="Meyerdierks A."/>
            <person name="Storesund J.E."/>
            <person name="Kallscheuer N."/>
            <person name="Luecker S."/>
            <person name="Lage O.M."/>
            <person name="Pohl T."/>
            <person name="Merkel B.J."/>
            <person name="Hornburger P."/>
            <person name="Mueller R.-W."/>
            <person name="Bruemmer F."/>
            <person name="Labrenz M."/>
            <person name="Spormann A.M."/>
            <person name="Op den Camp H."/>
            <person name="Overmann J."/>
            <person name="Amann R."/>
            <person name="Jetten M.S.M."/>
            <person name="Mascher T."/>
            <person name="Medema M.H."/>
            <person name="Devos D.P."/>
            <person name="Kaster A.-K."/>
            <person name="Ovreas L."/>
            <person name="Rohde M."/>
            <person name="Galperin M.Y."/>
            <person name="Jogler C."/>
        </authorList>
    </citation>
    <scope>NUCLEOTIDE SEQUENCE [LARGE SCALE GENOMIC DNA]</scope>
    <source>
        <strain evidence="2 3">Poly30</strain>
    </source>
</reference>
<gene>
    <name evidence="2" type="ORF">Poly30_06290</name>
</gene>
<dbReference type="InterPro" id="IPR042267">
    <property type="entry name" value="VTC_sf"/>
</dbReference>
<name>A0A518EM26_9BACT</name>
<protein>
    <submittedName>
        <fullName evidence="2">VTC domain protein</fullName>
    </submittedName>
</protein>
<organism evidence="2 3">
    <name type="scientific">Saltatorellus ferox</name>
    <dbReference type="NCBI Taxonomy" id="2528018"/>
    <lineage>
        <taxon>Bacteria</taxon>
        <taxon>Pseudomonadati</taxon>
        <taxon>Planctomycetota</taxon>
        <taxon>Planctomycetia</taxon>
        <taxon>Planctomycetia incertae sedis</taxon>
        <taxon>Saltatorellus</taxon>
    </lineage>
</organism>
<proteinExistence type="predicted"/>